<evidence type="ECO:0000256" key="4">
    <source>
        <dbReference type="ARBA" id="ARBA00030721"/>
    </source>
</evidence>
<sequence length="210" mass="22647">MDSDGLPLVGTGIDYTKCEAIYQKRTLAFLNHFITHTVRFLNKFSGVCEEKLETMSYRIQRLEIMMNILEAKLSSIPGLENVVAPTPESTSSPSTVANTPSQPTEPVQQTTKEATPSAADPTTPATPAAAPPATPEEPQKTVSQDPRYMKYFKMLSVGVPEPAVKIKMQQEGLNPSLLDDPKAPAPPGGSGDDDDSSKDNDSSDSDDFSD</sequence>
<gene>
    <name evidence="7" type="primary">LOC115220467</name>
</gene>
<evidence type="ECO:0000256" key="2">
    <source>
        <dbReference type="ARBA" id="ARBA00013578"/>
    </source>
</evidence>
<evidence type="ECO:0000313" key="7">
    <source>
        <dbReference type="RefSeq" id="XP_029646456.1"/>
    </source>
</evidence>
<evidence type="ECO:0000313" key="6">
    <source>
        <dbReference type="Proteomes" id="UP000515154"/>
    </source>
</evidence>
<evidence type="ECO:0000256" key="3">
    <source>
        <dbReference type="ARBA" id="ARBA00023054"/>
    </source>
</evidence>
<dbReference type="Gene3D" id="1.20.5.110">
    <property type="match status" value="1"/>
</dbReference>
<dbReference type="FunFam" id="1.20.5.110:FF:000025">
    <property type="entry name" value="Putative WASH complex subunit CCDC53"/>
    <property type="match status" value="1"/>
</dbReference>
<organism evidence="6 7">
    <name type="scientific">Octopus sinensis</name>
    <name type="common">East Asian common octopus</name>
    <dbReference type="NCBI Taxonomy" id="2607531"/>
    <lineage>
        <taxon>Eukaryota</taxon>
        <taxon>Metazoa</taxon>
        <taxon>Spiralia</taxon>
        <taxon>Lophotrochozoa</taxon>
        <taxon>Mollusca</taxon>
        <taxon>Cephalopoda</taxon>
        <taxon>Coleoidea</taxon>
        <taxon>Octopodiformes</taxon>
        <taxon>Octopoda</taxon>
        <taxon>Incirrata</taxon>
        <taxon>Octopodidae</taxon>
        <taxon>Octopus</taxon>
    </lineage>
</organism>
<feature type="compositionally biased region" description="Polar residues" evidence="5">
    <location>
        <begin position="96"/>
        <end position="112"/>
    </location>
</feature>
<dbReference type="RefSeq" id="XP_029646456.1">
    <property type="nucleotide sequence ID" value="XM_029790596.2"/>
</dbReference>
<dbReference type="AlphaFoldDB" id="A0A6P7T9K5"/>
<dbReference type="PANTHER" id="PTHR13015">
    <property type="entry name" value="PROTEIN AD-016-RELATED"/>
    <property type="match status" value="1"/>
</dbReference>
<dbReference type="Proteomes" id="UP000515154">
    <property type="component" value="Linkage group LG16"/>
</dbReference>
<keyword evidence="6" id="KW-1185">Reference proteome</keyword>
<dbReference type="GO" id="GO:0071203">
    <property type="term" value="C:WASH complex"/>
    <property type="evidence" value="ECO:0007669"/>
    <property type="project" value="InterPro"/>
</dbReference>
<reference evidence="7" key="1">
    <citation type="submission" date="2025-08" db="UniProtKB">
        <authorList>
            <consortium name="RefSeq"/>
        </authorList>
    </citation>
    <scope>IDENTIFICATION</scope>
</reference>
<protein>
    <recommendedName>
        <fullName evidence="2">WASH complex subunit 3</fullName>
    </recommendedName>
    <alternativeName>
        <fullName evidence="4">Coiled-coil domain-containing protein 53</fullName>
    </alternativeName>
</protein>
<feature type="compositionally biased region" description="Acidic residues" evidence="5">
    <location>
        <begin position="191"/>
        <end position="210"/>
    </location>
</feature>
<evidence type="ECO:0000256" key="5">
    <source>
        <dbReference type="SAM" id="MobiDB-lite"/>
    </source>
</evidence>
<feature type="compositionally biased region" description="Low complexity" evidence="5">
    <location>
        <begin position="85"/>
        <end position="95"/>
    </location>
</feature>
<dbReference type="InterPro" id="IPR019309">
    <property type="entry name" value="WASHC3"/>
</dbReference>
<dbReference type="PANTHER" id="PTHR13015:SF0">
    <property type="entry name" value="WASH COMPLEX SUBUNIT 3"/>
    <property type="match status" value="1"/>
</dbReference>
<dbReference type="Pfam" id="PF10152">
    <property type="entry name" value="CCDC53"/>
    <property type="match status" value="1"/>
</dbReference>
<feature type="region of interest" description="Disordered" evidence="5">
    <location>
        <begin position="84"/>
        <end position="145"/>
    </location>
</feature>
<feature type="region of interest" description="Disordered" evidence="5">
    <location>
        <begin position="166"/>
        <end position="210"/>
    </location>
</feature>
<evidence type="ECO:0000256" key="1">
    <source>
        <dbReference type="ARBA" id="ARBA00006290"/>
    </source>
</evidence>
<name>A0A6P7T9K5_9MOLL</name>
<proteinExistence type="inferred from homology"/>
<feature type="compositionally biased region" description="Low complexity" evidence="5">
    <location>
        <begin position="113"/>
        <end position="128"/>
    </location>
</feature>
<dbReference type="GO" id="GO:0030041">
    <property type="term" value="P:actin filament polymerization"/>
    <property type="evidence" value="ECO:0007669"/>
    <property type="project" value="TreeGrafter"/>
</dbReference>
<dbReference type="KEGG" id="osn:115220467"/>
<accession>A0A6P7T9K5</accession>
<comment type="similarity">
    <text evidence="1">Belongs to the CCDC53 family.</text>
</comment>
<dbReference type="GO" id="GO:0006887">
    <property type="term" value="P:exocytosis"/>
    <property type="evidence" value="ECO:0007669"/>
    <property type="project" value="TreeGrafter"/>
</dbReference>
<keyword evidence="3" id="KW-0175">Coiled coil</keyword>